<dbReference type="STRING" id="29655.A0A0K9PQ63"/>
<dbReference type="AlphaFoldDB" id="A0A0K9PQ63"/>
<feature type="region of interest" description="Disordered" evidence="5">
    <location>
        <begin position="1"/>
        <end position="29"/>
    </location>
</feature>
<keyword evidence="3" id="KW-1133">Transmembrane helix</keyword>
<evidence type="ECO:0000256" key="5">
    <source>
        <dbReference type="SAM" id="MobiDB-lite"/>
    </source>
</evidence>
<sequence length="194" mass="20215">MMSGSRGTESEWEKSVKEPNDNSRNPSLNLNIPSSGPLVCITKFAVDSASGAVMGSVFGLGSGLLGRKGFKGSFENAASSAKTFALLSGIHGLVVCFMKLLRGKDDIINSGVAGCCTGIALSYPGTPQILLQNCATFGAFSCIMDGINKKQAVLANPSSELDSSLSLPVLPPFTLSLPDNIVVGFSQFCKSQQK</sequence>
<dbReference type="EMBL" id="LFYR01000729">
    <property type="protein sequence ID" value="KMZ70385.1"/>
    <property type="molecule type" value="Genomic_DNA"/>
</dbReference>
<gene>
    <name evidence="6" type="ORF">ZOSMA_1G03680</name>
</gene>
<accession>A0A0K9PQ63</accession>
<keyword evidence="2" id="KW-0812">Transmembrane</keyword>
<dbReference type="OMA" id="NHEANDV"/>
<dbReference type="GO" id="GO:0045039">
    <property type="term" value="P:protein insertion into mitochondrial inner membrane"/>
    <property type="evidence" value="ECO:0007669"/>
    <property type="project" value="InterPro"/>
</dbReference>
<feature type="compositionally biased region" description="Basic and acidic residues" evidence="5">
    <location>
        <begin position="8"/>
        <end position="21"/>
    </location>
</feature>
<comment type="subcellular location">
    <subcellularLocation>
        <location evidence="1">Membrane</location>
        <topology evidence="1">Multi-pass membrane protein</topology>
    </subcellularLocation>
</comment>
<dbReference type="PANTHER" id="PTHR14110">
    <property type="entry name" value="MITOCHONDRIAL IMPORT INNER MEMBRANE TRANSLOCASE SUBUNIT TIM22"/>
    <property type="match status" value="1"/>
</dbReference>
<evidence type="ECO:0000256" key="1">
    <source>
        <dbReference type="ARBA" id="ARBA00004141"/>
    </source>
</evidence>
<evidence type="ECO:0000313" key="7">
    <source>
        <dbReference type="Proteomes" id="UP000036987"/>
    </source>
</evidence>
<comment type="caution">
    <text evidence="6">The sequence shown here is derived from an EMBL/GenBank/DDBJ whole genome shotgun (WGS) entry which is preliminary data.</text>
</comment>
<name>A0A0K9PQ63_ZOSMR</name>
<dbReference type="GO" id="GO:0042721">
    <property type="term" value="C:TIM22 mitochondrial import inner membrane insertion complex"/>
    <property type="evidence" value="ECO:0007669"/>
    <property type="project" value="InterPro"/>
</dbReference>
<dbReference type="InterPro" id="IPR039175">
    <property type="entry name" value="TIM22"/>
</dbReference>
<dbReference type="Pfam" id="PF02466">
    <property type="entry name" value="Tim17"/>
    <property type="match status" value="1"/>
</dbReference>
<evidence type="ECO:0000256" key="4">
    <source>
        <dbReference type="ARBA" id="ARBA00023136"/>
    </source>
</evidence>
<dbReference type="OrthoDB" id="1913277at2759"/>
<dbReference type="GO" id="GO:0045036">
    <property type="term" value="P:protein targeting to chloroplast"/>
    <property type="evidence" value="ECO:0000318"/>
    <property type="project" value="GO_Central"/>
</dbReference>
<proteinExistence type="predicted"/>
<evidence type="ECO:0000313" key="6">
    <source>
        <dbReference type="EMBL" id="KMZ70385.1"/>
    </source>
</evidence>
<dbReference type="PANTHER" id="PTHR14110:SF1">
    <property type="entry name" value="CHLOROPLASTIC IMPORT INNER MEMBRANE TRANSLOCASE SUBUNIT TIM22-2-RELATED"/>
    <property type="match status" value="1"/>
</dbReference>
<keyword evidence="4" id="KW-0472">Membrane</keyword>
<dbReference type="GO" id="GO:0009941">
    <property type="term" value="C:chloroplast envelope"/>
    <property type="evidence" value="ECO:0000318"/>
    <property type="project" value="GO_Central"/>
</dbReference>
<evidence type="ECO:0000256" key="2">
    <source>
        <dbReference type="ARBA" id="ARBA00022692"/>
    </source>
</evidence>
<dbReference type="Proteomes" id="UP000036987">
    <property type="component" value="Unassembled WGS sequence"/>
</dbReference>
<keyword evidence="7" id="KW-1185">Reference proteome</keyword>
<reference evidence="7" key="1">
    <citation type="journal article" date="2016" name="Nature">
        <title>The genome of the seagrass Zostera marina reveals angiosperm adaptation to the sea.</title>
        <authorList>
            <person name="Olsen J.L."/>
            <person name="Rouze P."/>
            <person name="Verhelst B."/>
            <person name="Lin Y.-C."/>
            <person name="Bayer T."/>
            <person name="Collen J."/>
            <person name="Dattolo E."/>
            <person name="De Paoli E."/>
            <person name="Dittami S."/>
            <person name="Maumus F."/>
            <person name="Michel G."/>
            <person name="Kersting A."/>
            <person name="Lauritano C."/>
            <person name="Lohaus R."/>
            <person name="Toepel M."/>
            <person name="Tonon T."/>
            <person name="Vanneste K."/>
            <person name="Amirebrahimi M."/>
            <person name="Brakel J."/>
            <person name="Bostroem C."/>
            <person name="Chovatia M."/>
            <person name="Grimwood J."/>
            <person name="Jenkins J.W."/>
            <person name="Jueterbock A."/>
            <person name="Mraz A."/>
            <person name="Stam W.T."/>
            <person name="Tice H."/>
            <person name="Bornberg-Bauer E."/>
            <person name="Green P.J."/>
            <person name="Pearson G.A."/>
            <person name="Procaccini G."/>
            <person name="Duarte C.M."/>
            <person name="Schmutz J."/>
            <person name="Reusch T.B.H."/>
            <person name="Van de Peer Y."/>
        </authorList>
    </citation>
    <scope>NUCLEOTIDE SEQUENCE [LARGE SCALE GENOMIC DNA]</scope>
    <source>
        <strain evidence="7">cv. Finnish</strain>
    </source>
</reference>
<protein>
    <submittedName>
        <fullName evidence="6">Mitochondrial import inner membrane translocase subunit TIM22-2</fullName>
    </submittedName>
</protein>
<organism evidence="6 7">
    <name type="scientific">Zostera marina</name>
    <name type="common">Eelgrass</name>
    <dbReference type="NCBI Taxonomy" id="29655"/>
    <lineage>
        <taxon>Eukaryota</taxon>
        <taxon>Viridiplantae</taxon>
        <taxon>Streptophyta</taxon>
        <taxon>Embryophyta</taxon>
        <taxon>Tracheophyta</taxon>
        <taxon>Spermatophyta</taxon>
        <taxon>Magnoliopsida</taxon>
        <taxon>Liliopsida</taxon>
        <taxon>Zosteraceae</taxon>
        <taxon>Zostera</taxon>
    </lineage>
</organism>
<dbReference type="GO" id="GO:0008320">
    <property type="term" value="F:protein transmembrane transporter activity"/>
    <property type="evidence" value="ECO:0000318"/>
    <property type="project" value="GO_Central"/>
</dbReference>
<evidence type="ECO:0000256" key="3">
    <source>
        <dbReference type="ARBA" id="ARBA00022989"/>
    </source>
</evidence>